<gene>
    <name evidence="3" type="ORF">M407DRAFT_128225</name>
</gene>
<evidence type="ECO:0000313" key="3">
    <source>
        <dbReference type="EMBL" id="KIO34422.1"/>
    </source>
</evidence>
<evidence type="ECO:0000256" key="1">
    <source>
        <dbReference type="SAM" id="MobiDB-lite"/>
    </source>
</evidence>
<name>A0A0C3ML41_9AGAM</name>
<proteinExistence type="predicted"/>
<dbReference type="EMBL" id="KN822943">
    <property type="protein sequence ID" value="KIO34422.1"/>
    <property type="molecule type" value="Genomic_DNA"/>
</dbReference>
<evidence type="ECO:0000313" key="4">
    <source>
        <dbReference type="Proteomes" id="UP000054248"/>
    </source>
</evidence>
<feature type="chain" id="PRO_5002166920" description="Secreted protein" evidence="2">
    <location>
        <begin position="28"/>
        <end position="125"/>
    </location>
</feature>
<feature type="compositionally biased region" description="Polar residues" evidence="1">
    <location>
        <begin position="111"/>
        <end position="125"/>
    </location>
</feature>
<accession>A0A0C3ML41</accession>
<reference evidence="3 4" key="1">
    <citation type="submission" date="2014-04" db="EMBL/GenBank/DDBJ databases">
        <authorList>
            <consortium name="DOE Joint Genome Institute"/>
            <person name="Kuo A."/>
            <person name="Girlanda M."/>
            <person name="Perotto S."/>
            <person name="Kohler A."/>
            <person name="Nagy L.G."/>
            <person name="Floudas D."/>
            <person name="Copeland A."/>
            <person name="Barry K.W."/>
            <person name="Cichocki N."/>
            <person name="Veneault-Fourrey C."/>
            <person name="LaButti K."/>
            <person name="Lindquist E.A."/>
            <person name="Lipzen A."/>
            <person name="Lundell T."/>
            <person name="Morin E."/>
            <person name="Murat C."/>
            <person name="Sun H."/>
            <person name="Tunlid A."/>
            <person name="Henrissat B."/>
            <person name="Grigoriev I.V."/>
            <person name="Hibbett D.S."/>
            <person name="Martin F."/>
            <person name="Nordberg H.P."/>
            <person name="Cantor M.N."/>
            <person name="Hua S.X."/>
        </authorList>
    </citation>
    <scope>NUCLEOTIDE SEQUENCE [LARGE SCALE GENOMIC DNA]</scope>
    <source>
        <strain evidence="3 4">MUT 4182</strain>
    </source>
</reference>
<dbReference type="HOGENOM" id="CLU_1994286_0_0_1"/>
<evidence type="ECO:0008006" key="5">
    <source>
        <dbReference type="Google" id="ProtNLM"/>
    </source>
</evidence>
<dbReference type="AlphaFoldDB" id="A0A0C3ML41"/>
<keyword evidence="2" id="KW-0732">Signal</keyword>
<keyword evidence="4" id="KW-1185">Reference proteome</keyword>
<dbReference type="Proteomes" id="UP000054248">
    <property type="component" value="Unassembled WGS sequence"/>
</dbReference>
<protein>
    <recommendedName>
        <fullName evidence="5">Secreted protein</fullName>
    </recommendedName>
</protein>
<sequence length="125" mass="13723">MVWASKVHNGPDSLLLLLLSVHPSATGTRGLDLSWGLPSPSERVLCPRLARRVSKGRGRVGQQRLGSLLFLPFQPSLSCFDLSLPGVRLDPPQRRLRRTTPSRLRLEGFSSAETGNNGPWQLEGS</sequence>
<evidence type="ECO:0000256" key="2">
    <source>
        <dbReference type="SAM" id="SignalP"/>
    </source>
</evidence>
<feature type="region of interest" description="Disordered" evidence="1">
    <location>
        <begin position="90"/>
        <end position="125"/>
    </location>
</feature>
<feature type="signal peptide" evidence="2">
    <location>
        <begin position="1"/>
        <end position="27"/>
    </location>
</feature>
<reference evidence="4" key="2">
    <citation type="submission" date="2015-01" db="EMBL/GenBank/DDBJ databases">
        <title>Evolutionary Origins and Diversification of the Mycorrhizal Mutualists.</title>
        <authorList>
            <consortium name="DOE Joint Genome Institute"/>
            <consortium name="Mycorrhizal Genomics Consortium"/>
            <person name="Kohler A."/>
            <person name="Kuo A."/>
            <person name="Nagy L.G."/>
            <person name="Floudas D."/>
            <person name="Copeland A."/>
            <person name="Barry K.W."/>
            <person name="Cichocki N."/>
            <person name="Veneault-Fourrey C."/>
            <person name="LaButti K."/>
            <person name="Lindquist E.A."/>
            <person name="Lipzen A."/>
            <person name="Lundell T."/>
            <person name="Morin E."/>
            <person name="Murat C."/>
            <person name="Riley R."/>
            <person name="Ohm R."/>
            <person name="Sun H."/>
            <person name="Tunlid A."/>
            <person name="Henrissat B."/>
            <person name="Grigoriev I.V."/>
            <person name="Hibbett D.S."/>
            <person name="Martin F."/>
        </authorList>
    </citation>
    <scope>NUCLEOTIDE SEQUENCE [LARGE SCALE GENOMIC DNA]</scope>
    <source>
        <strain evidence="4">MUT 4182</strain>
    </source>
</reference>
<organism evidence="3 4">
    <name type="scientific">Tulasnella calospora MUT 4182</name>
    <dbReference type="NCBI Taxonomy" id="1051891"/>
    <lineage>
        <taxon>Eukaryota</taxon>
        <taxon>Fungi</taxon>
        <taxon>Dikarya</taxon>
        <taxon>Basidiomycota</taxon>
        <taxon>Agaricomycotina</taxon>
        <taxon>Agaricomycetes</taxon>
        <taxon>Cantharellales</taxon>
        <taxon>Tulasnellaceae</taxon>
        <taxon>Tulasnella</taxon>
    </lineage>
</organism>